<dbReference type="EMBL" id="HE616890">
    <property type="protein sequence ID" value="CCE96147.1"/>
    <property type="molecule type" value="Genomic_DNA"/>
</dbReference>
<dbReference type="STRING" id="1117943.SFHH103_01650"/>
<reference evidence="1 2" key="1">
    <citation type="journal article" date="2012" name="J. Bacteriol.">
        <title>Genome sequence of the soybean symbiont Sinorhizobium fredii HH103.</title>
        <authorList>
            <person name="Weidner S."/>
            <person name="Becker A."/>
            <person name="Bonilla I."/>
            <person name="Jaenicke S."/>
            <person name="Lloret J."/>
            <person name="Margaret I."/>
            <person name="Puhler A."/>
            <person name="Ruiz-Sainz J.E."/>
            <person name="Schneiker-Bekel S."/>
            <person name="Szczepanowski R."/>
            <person name="Vinardell J.M."/>
            <person name="Zehner S."/>
            <person name="Gottfert M."/>
        </authorList>
    </citation>
    <scope>NUCLEOTIDE SEQUENCE [LARGE SCALE GENOMIC DNA]</scope>
    <source>
        <strain evidence="1 2">HH103</strain>
    </source>
</reference>
<accession>G9A7B7</accession>
<name>G9A7B7_SINF1</name>
<sequence>MAGRDGRRLSCSPHHRQGLVDLMKYVRLLFASGASFVAMTSHAHADPVSLIATAIHGFLLSSTAVAATAAGTIATFAANAIVVGALAGLSLFGAGQRPTGTVKAADAKGTFESGESSVIEGLGRVRVGGLKAFGNTDGSTRWRLVCRLQGPIDAVEAYFVGGREVTVDPDGDVSSPPWSKAGGSWMKWQDKVGNGGETAWPALITAFPELWTSAHRVRGIAQSLVTFFNPGLTTSKYLSLYQGGVPDTEWVTRASRIYDPRDEDADPDNDNTWGWSENGILCAVHVLRRDPAFTSDRFDWPLITTQAVKADVSVATKTGTEKRARCWGMWAWEGARKETMEDILRSIGAEIRMTAEGKIWLELIDDNPTPEISFEPRDIIDLEWAAGPEAVERPNICRIKYYSPERNYELADLDLTGIAWARIDDEVTRYGTKYFDAELPFCPSASQAQRIARRLFLQARGDTGVAAMNMVGLAAWGVLYGEIELPDLGDVEKVRLSPPRVDDSRGTVEIPFAVWPSLPAWNPATDEANAPDQLPEMGYESTLPTPDAPGAALQITYPVSGDKEFRIAYSLPAVSYSTIEATYRAYSGGLPGSWTGMTEQATFAYVADDLEGMEADARVRIFNGDDGSYYSDLLHIAVTEHNSPCAAPDVVSGGATGGTEGIGTLAVVVDANELRCASIKLQRRVDTGSGFGAWSTRDEQDVRPGQDRTFNDSYGNVSPVVHTVEWKLTTMTSGGVEGTPRTFSVDVSQSI</sequence>
<dbReference type="eggNOG" id="COG4733">
    <property type="taxonomic scope" value="Bacteria"/>
</dbReference>
<dbReference type="Proteomes" id="UP000007735">
    <property type="component" value="Chromosome"/>
</dbReference>
<protein>
    <submittedName>
        <fullName evidence="1">Could be an antifreeze protein</fullName>
    </submittedName>
</protein>
<dbReference type="PATRIC" id="fig|380.5.peg.1752"/>
<dbReference type="AlphaFoldDB" id="G9A7B7"/>
<organism evidence="1 2">
    <name type="scientific">Sinorhizobium fredii (strain HH103)</name>
    <dbReference type="NCBI Taxonomy" id="1117943"/>
    <lineage>
        <taxon>Bacteria</taxon>
        <taxon>Pseudomonadati</taxon>
        <taxon>Pseudomonadota</taxon>
        <taxon>Alphaproteobacteria</taxon>
        <taxon>Hyphomicrobiales</taxon>
        <taxon>Rhizobiaceae</taxon>
        <taxon>Sinorhizobium/Ensifer group</taxon>
        <taxon>Sinorhizobium</taxon>
    </lineage>
</organism>
<dbReference type="KEGG" id="sfh:SFHH103_01650"/>
<dbReference type="HOGENOM" id="CLU_385753_0_0_5"/>
<proteinExistence type="predicted"/>
<evidence type="ECO:0000313" key="2">
    <source>
        <dbReference type="Proteomes" id="UP000007735"/>
    </source>
</evidence>
<evidence type="ECO:0000313" key="1">
    <source>
        <dbReference type="EMBL" id="CCE96147.1"/>
    </source>
</evidence>
<gene>
    <name evidence="1" type="ordered locus">SFHH103_01650</name>
</gene>